<dbReference type="UniPathway" id="UPA00070">
    <property type="reaction ID" value="UER00120"/>
</dbReference>
<keyword evidence="10" id="KW-1185">Reference proteome</keyword>
<dbReference type="InterPro" id="IPR013785">
    <property type="entry name" value="Aldolase_TIM"/>
</dbReference>
<proteinExistence type="inferred from homology"/>
<dbReference type="Pfam" id="PF00215">
    <property type="entry name" value="OMPdecase"/>
    <property type="match status" value="1"/>
</dbReference>
<evidence type="ECO:0000256" key="7">
    <source>
        <dbReference type="NCBIfam" id="TIGR02127"/>
    </source>
</evidence>
<evidence type="ECO:0000256" key="4">
    <source>
        <dbReference type="ARBA" id="ARBA00022975"/>
    </source>
</evidence>
<dbReference type="SUPFAM" id="SSF51366">
    <property type="entry name" value="Ribulose-phoshate binding barrel"/>
    <property type="match status" value="1"/>
</dbReference>
<keyword evidence="3" id="KW-0210">Decarboxylase</keyword>
<dbReference type="SMART" id="SM00934">
    <property type="entry name" value="OMPdecase"/>
    <property type="match status" value="1"/>
</dbReference>
<name>A0A6M1SYB7_9BACT</name>
<dbReference type="GO" id="GO:0044205">
    <property type="term" value="P:'de novo' UMP biosynthetic process"/>
    <property type="evidence" value="ECO:0007669"/>
    <property type="project" value="UniProtKB-UniPathway"/>
</dbReference>
<evidence type="ECO:0000259" key="8">
    <source>
        <dbReference type="SMART" id="SM00934"/>
    </source>
</evidence>
<dbReference type="Proteomes" id="UP000473278">
    <property type="component" value="Unassembled WGS sequence"/>
</dbReference>
<dbReference type="RefSeq" id="WP_165143803.1">
    <property type="nucleotide sequence ID" value="NZ_JAALLT010000005.1"/>
</dbReference>
<comment type="catalytic activity">
    <reaction evidence="6">
        <text>orotidine 5'-phosphate + H(+) = UMP + CO2</text>
        <dbReference type="Rhea" id="RHEA:11596"/>
        <dbReference type="ChEBI" id="CHEBI:15378"/>
        <dbReference type="ChEBI" id="CHEBI:16526"/>
        <dbReference type="ChEBI" id="CHEBI:57538"/>
        <dbReference type="ChEBI" id="CHEBI:57865"/>
        <dbReference type="EC" id="4.1.1.23"/>
    </reaction>
</comment>
<dbReference type="InterPro" id="IPR011060">
    <property type="entry name" value="RibuloseP-bd_barrel"/>
</dbReference>
<accession>A0A6M1SYB7</accession>
<dbReference type="InterPro" id="IPR001754">
    <property type="entry name" value="OMPdeCOase_dom"/>
</dbReference>
<dbReference type="GO" id="GO:0004590">
    <property type="term" value="F:orotidine-5'-phosphate decarboxylase activity"/>
    <property type="evidence" value="ECO:0007669"/>
    <property type="project" value="UniProtKB-UniRule"/>
</dbReference>
<evidence type="ECO:0000256" key="3">
    <source>
        <dbReference type="ARBA" id="ARBA00022793"/>
    </source>
</evidence>
<keyword evidence="4" id="KW-0665">Pyrimidine biosynthesis</keyword>
<evidence type="ECO:0000313" key="10">
    <source>
        <dbReference type="Proteomes" id="UP000473278"/>
    </source>
</evidence>
<dbReference type="EC" id="4.1.1.23" evidence="7"/>
<dbReference type="CDD" id="cd04725">
    <property type="entry name" value="OMP_decarboxylase_like"/>
    <property type="match status" value="1"/>
</dbReference>
<comment type="similarity">
    <text evidence="2">Belongs to the OMP decarboxylase family. Type 2 subfamily.</text>
</comment>
<keyword evidence="5 9" id="KW-0456">Lyase</keyword>
<reference evidence="9 10" key="1">
    <citation type="submission" date="2020-02" db="EMBL/GenBank/DDBJ databases">
        <title>Balneolaceae bacterium YR4-1, complete genome.</title>
        <authorList>
            <person name="Li Y."/>
            <person name="Wu S."/>
        </authorList>
    </citation>
    <scope>NUCLEOTIDE SEQUENCE [LARGE SCALE GENOMIC DNA]</scope>
    <source>
        <strain evidence="9 10">YR4-1</strain>
    </source>
</reference>
<dbReference type="NCBIfam" id="TIGR02127">
    <property type="entry name" value="pyrF_sub2"/>
    <property type="match status" value="1"/>
</dbReference>
<dbReference type="EMBL" id="JAALLT010000005">
    <property type="protein sequence ID" value="NGP78070.1"/>
    <property type="molecule type" value="Genomic_DNA"/>
</dbReference>
<dbReference type="AlphaFoldDB" id="A0A6M1SYB7"/>
<comment type="caution">
    <text evidence="9">The sequence shown here is derived from an EMBL/GenBank/DDBJ whole genome shotgun (WGS) entry which is preliminary data.</text>
</comment>
<evidence type="ECO:0000256" key="6">
    <source>
        <dbReference type="ARBA" id="ARBA00049157"/>
    </source>
</evidence>
<comment type="pathway">
    <text evidence="1">Pyrimidine metabolism; UMP biosynthesis via de novo pathway; UMP from orotate: step 2/2.</text>
</comment>
<dbReference type="PANTHER" id="PTHR43375:SF1">
    <property type="entry name" value="OROTIDINE 5'-PHOSPHATE DECARBOXYLASE"/>
    <property type="match status" value="1"/>
</dbReference>
<dbReference type="Gene3D" id="3.20.20.70">
    <property type="entry name" value="Aldolase class I"/>
    <property type="match status" value="1"/>
</dbReference>
<sequence>MNYTERLKDALRESGTCLCVGLDPDLGRIPKSVSGAYDTRPEQVVAFLKTVIDCTKDNCAAYKPNLGFFEALGATGLEVFREVIDYIPEGKIVIADVKRGDISSTAEHYAKAYFETFDVDAITINPMMGFESLQPFLDYPGKGVYTLTLTSNPGARDFLMKPFEGHETMAAYIAQNLAEMQQNHSTHLGMVIGATNTENLSDVLHEHPKGNLLIPGIGAQGGSIADLAKVLSDHKGLPLINSSRSIIYAGEGTEDWQQAIGKQSRTMKQALTSITSSYVS</sequence>
<dbReference type="InterPro" id="IPR011995">
    <property type="entry name" value="OMPdecase_type-2"/>
</dbReference>
<evidence type="ECO:0000256" key="5">
    <source>
        <dbReference type="ARBA" id="ARBA00023239"/>
    </source>
</evidence>
<gene>
    <name evidence="9" type="primary">pyrF</name>
    <name evidence="9" type="ORF">G3570_15585</name>
</gene>
<protein>
    <recommendedName>
        <fullName evidence="7">Orotidine-5'-phosphate decarboxylase</fullName>
        <ecNumber evidence="7">4.1.1.23</ecNumber>
    </recommendedName>
</protein>
<evidence type="ECO:0000313" key="9">
    <source>
        <dbReference type="EMBL" id="NGP78070.1"/>
    </source>
</evidence>
<dbReference type="GO" id="GO:0006207">
    <property type="term" value="P:'de novo' pyrimidine nucleobase biosynthetic process"/>
    <property type="evidence" value="ECO:0007669"/>
    <property type="project" value="InterPro"/>
</dbReference>
<organism evidence="9 10">
    <name type="scientific">Halalkalibaculum roseum</name>
    <dbReference type="NCBI Taxonomy" id="2709311"/>
    <lineage>
        <taxon>Bacteria</taxon>
        <taxon>Pseudomonadati</taxon>
        <taxon>Balneolota</taxon>
        <taxon>Balneolia</taxon>
        <taxon>Balneolales</taxon>
        <taxon>Balneolaceae</taxon>
        <taxon>Halalkalibaculum</taxon>
    </lineage>
</organism>
<evidence type="ECO:0000256" key="1">
    <source>
        <dbReference type="ARBA" id="ARBA00004861"/>
    </source>
</evidence>
<feature type="domain" description="Orotidine 5'-phosphate decarboxylase" evidence="8">
    <location>
        <begin position="17"/>
        <end position="259"/>
    </location>
</feature>
<dbReference type="PANTHER" id="PTHR43375">
    <property type="entry name" value="OROTIDINE 5'-PHOSPHATE DECARBOXYLASE"/>
    <property type="match status" value="1"/>
</dbReference>
<evidence type="ECO:0000256" key="2">
    <source>
        <dbReference type="ARBA" id="ARBA00008847"/>
    </source>
</evidence>